<comment type="caution">
    <text evidence="2">The sequence shown here is derived from an EMBL/GenBank/DDBJ whole genome shotgun (WGS) entry which is preliminary data.</text>
</comment>
<dbReference type="Pfam" id="PF12697">
    <property type="entry name" value="Abhydrolase_6"/>
    <property type="match status" value="1"/>
</dbReference>
<sequence length="245" mass="26651">MASQAPTAFVLIPGSFCFPLVYHKVTQRLRAKSHKVTEISLLTCVQDRDSDSARPAATLYQDAAIIKKAIEEWADKGYDVVVAANSYGGFPVTESLKGLGKPERAQGGLEGGVVGLVMLASFLPDSGETVESGEYMELDKEGGGKWIFNGLSEEDANHYMSKIGYHSRQSYSDAVTYPGWKYIPTTYLSTSQDYGLPPVTQKRMFEAAKKKGADIKLVGTDGDHVPMLSVPDDVTRVLLEAAGRF</sequence>
<name>A0A0P7B209_9HYPO</name>
<evidence type="ECO:0000313" key="3">
    <source>
        <dbReference type="Proteomes" id="UP000050424"/>
    </source>
</evidence>
<dbReference type="AlphaFoldDB" id="A0A0P7B209"/>
<dbReference type="InterPro" id="IPR029058">
    <property type="entry name" value="AB_hydrolase_fold"/>
</dbReference>
<proteinExistence type="predicted"/>
<evidence type="ECO:0000259" key="1">
    <source>
        <dbReference type="Pfam" id="PF12697"/>
    </source>
</evidence>
<dbReference type="OrthoDB" id="1263307at2759"/>
<dbReference type="Gene3D" id="3.40.50.1820">
    <property type="entry name" value="alpha/beta hydrolase"/>
    <property type="match status" value="1"/>
</dbReference>
<dbReference type="InterPro" id="IPR000073">
    <property type="entry name" value="AB_hydrolase_1"/>
</dbReference>
<dbReference type="InterPro" id="IPR052897">
    <property type="entry name" value="Sec-Metab_Biosynth_Hydrolase"/>
</dbReference>
<reference evidence="2 3" key="1">
    <citation type="submission" date="2015-09" db="EMBL/GenBank/DDBJ databases">
        <title>Draft genome of a European isolate of the apple canker pathogen Neonectria ditissima.</title>
        <authorList>
            <person name="Gomez-Cortecero A."/>
            <person name="Harrison R.J."/>
            <person name="Armitage A.D."/>
        </authorList>
    </citation>
    <scope>NUCLEOTIDE SEQUENCE [LARGE SCALE GENOMIC DNA]</scope>
    <source>
        <strain evidence="2 3">R09/05</strain>
    </source>
</reference>
<protein>
    <recommendedName>
        <fullName evidence="1">AB hydrolase-1 domain-containing protein</fullName>
    </recommendedName>
</protein>
<dbReference type="STRING" id="78410.A0A0P7B209"/>
<gene>
    <name evidence="2" type="ORF">AK830_g6423</name>
</gene>
<evidence type="ECO:0000313" key="2">
    <source>
        <dbReference type="EMBL" id="KPM40125.1"/>
    </source>
</evidence>
<dbReference type="SUPFAM" id="SSF53474">
    <property type="entry name" value="alpha/beta-Hydrolases"/>
    <property type="match status" value="1"/>
</dbReference>
<dbReference type="Proteomes" id="UP000050424">
    <property type="component" value="Unassembled WGS sequence"/>
</dbReference>
<dbReference type="PANTHER" id="PTHR37017">
    <property type="entry name" value="AB HYDROLASE-1 DOMAIN-CONTAINING PROTEIN-RELATED"/>
    <property type="match status" value="1"/>
</dbReference>
<keyword evidence="3" id="KW-1185">Reference proteome</keyword>
<feature type="domain" description="AB hydrolase-1" evidence="1">
    <location>
        <begin position="9"/>
        <end position="235"/>
    </location>
</feature>
<organism evidence="2 3">
    <name type="scientific">Neonectria ditissima</name>
    <dbReference type="NCBI Taxonomy" id="78410"/>
    <lineage>
        <taxon>Eukaryota</taxon>
        <taxon>Fungi</taxon>
        <taxon>Dikarya</taxon>
        <taxon>Ascomycota</taxon>
        <taxon>Pezizomycotina</taxon>
        <taxon>Sordariomycetes</taxon>
        <taxon>Hypocreomycetidae</taxon>
        <taxon>Hypocreales</taxon>
        <taxon>Nectriaceae</taxon>
        <taxon>Neonectria</taxon>
    </lineage>
</organism>
<dbReference type="PANTHER" id="PTHR37017:SF11">
    <property type="entry name" value="ESTERASE_LIPASE_THIOESTERASE DOMAIN-CONTAINING PROTEIN"/>
    <property type="match status" value="1"/>
</dbReference>
<dbReference type="EMBL" id="LKCW01000090">
    <property type="protein sequence ID" value="KPM40125.1"/>
    <property type="molecule type" value="Genomic_DNA"/>
</dbReference>
<accession>A0A0P7B209</accession>